<protein>
    <submittedName>
        <fullName evidence="2">GNAT family N-acetyltransferase</fullName>
    </submittedName>
</protein>
<dbReference type="PROSITE" id="PS51186">
    <property type="entry name" value="GNAT"/>
    <property type="match status" value="1"/>
</dbReference>
<dbReference type="SUPFAM" id="SSF55729">
    <property type="entry name" value="Acyl-CoA N-acyltransferases (Nat)"/>
    <property type="match status" value="1"/>
</dbReference>
<name>A0A223KS72_9BACI</name>
<dbReference type="Pfam" id="PF13302">
    <property type="entry name" value="Acetyltransf_3"/>
    <property type="match status" value="1"/>
</dbReference>
<evidence type="ECO:0000259" key="1">
    <source>
        <dbReference type="PROSITE" id="PS51186"/>
    </source>
</evidence>
<dbReference type="Gene3D" id="3.40.630.30">
    <property type="match status" value="1"/>
</dbReference>
<sequence length="187" mass="21347">MNNTMIEFPHEFTTARLLIRLPLPGDGKVVQQAVEHSVHDLKPWLAFAKEVPSIESMEANIRQSHAQFLLREDLRLHILHKESGEFIGSTGLHRVNWEVRSFEIGYWIDSRHSGNGYMLEAVDGLTKFAFEVLQANRVEIRCDPKNIRSRKIPEKLGFDLEGILKNNSLAINGDGLRDTCVFAKIKD</sequence>
<keyword evidence="3" id="KW-1185">Reference proteome</keyword>
<reference evidence="2 3" key="1">
    <citation type="submission" date="2016-12" db="EMBL/GenBank/DDBJ databases">
        <title>The whole genome sequencing and assembly of Bacillus cohnii DSM 6307T strain.</title>
        <authorList>
            <person name="Lee Y.-J."/>
            <person name="Yi H."/>
            <person name="Bahn Y.-S."/>
            <person name="Kim J.F."/>
            <person name="Lee D.-W."/>
        </authorList>
    </citation>
    <scope>NUCLEOTIDE SEQUENCE [LARGE SCALE GENOMIC DNA]</scope>
    <source>
        <strain evidence="2 3">DSM 6307</strain>
    </source>
</reference>
<evidence type="ECO:0000313" key="3">
    <source>
        <dbReference type="Proteomes" id="UP000215224"/>
    </source>
</evidence>
<dbReference type="PANTHER" id="PTHR43441">
    <property type="entry name" value="RIBOSOMAL-PROTEIN-SERINE ACETYLTRANSFERASE"/>
    <property type="match status" value="1"/>
</dbReference>
<dbReference type="GO" id="GO:0005737">
    <property type="term" value="C:cytoplasm"/>
    <property type="evidence" value="ECO:0007669"/>
    <property type="project" value="TreeGrafter"/>
</dbReference>
<feature type="domain" description="N-acetyltransferase" evidence="1">
    <location>
        <begin position="28"/>
        <end position="187"/>
    </location>
</feature>
<dbReference type="Proteomes" id="UP000215224">
    <property type="component" value="Chromosome"/>
</dbReference>
<dbReference type="GO" id="GO:1990189">
    <property type="term" value="F:protein N-terminal-serine acetyltransferase activity"/>
    <property type="evidence" value="ECO:0007669"/>
    <property type="project" value="TreeGrafter"/>
</dbReference>
<evidence type="ECO:0000313" key="2">
    <source>
        <dbReference type="EMBL" id="AST92330.1"/>
    </source>
</evidence>
<gene>
    <name evidence="2" type="ORF">BC6307_14050</name>
</gene>
<dbReference type="AlphaFoldDB" id="A0A223KS72"/>
<dbReference type="KEGG" id="bcoh:BC6307_14050"/>
<dbReference type="PANTHER" id="PTHR43441:SF3">
    <property type="entry name" value="ACETYLTRANSFERASE"/>
    <property type="match status" value="1"/>
</dbReference>
<dbReference type="EMBL" id="CP018866">
    <property type="protein sequence ID" value="AST92330.1"/>
    <property type="molecule type" value="Genomic_DNA"/>
</dbReference>
<organism evidence="2 3">
    <name type="scientific">Sutcliffiella cohnii</name>
    <dbReference type="NCBI Taxonomy" id="33932"/>
    <lineage>
        <taxon>Bacteria</taxon>
        <taxon>Bacillati</taxon>
        <taxon>Bacillota</taxon>
        <taxon>Bacilli</taxon>
        <taxon>Bacillales</taxon>
        <taxon>Bacillaceae</taxon>
        <taxon>Sutcliffiella</taxon>
    </lineage>
</organism>
<dbReference type="RefSeq" id="WP_066414541.1">
    <property type="nucleotide sequence ID" value="NZ_CP018866.1"/>
</dbReference>
<dbReference type="GO" id="GO:0008999">
    <property type="term" value="F:protein-N-terminal-alanine acetyltransferase activity"/>
    <property type="evidence" value="ECO:0007669"/>
    <property type="project" value="TreeGrafter"/>
</dbReference>
<dbReference type="STRING" id="1314751.GCA_001591425_01658"/>
<dbReference type="InterPro" id="IPR000182">
    <property type="entry name" value="GNAT_dom"/>
</dbReference>
<dbReference type="InterPro" id="IPR016181">
    <property type="entry name" value="Acyl_CoA_acyltransferase"/>
</dbReference>
<proteinExistence type="predicted"/>
<keyword evidence="2" id="KW-0808">Transferase</keyword>
<accession>A0A223KS72</accession>
<dbReference type="InterPro" id="IPR051908">
    <property type="entry name" value="Ribosomal_N-acetyltransferase"/>
</dbReference>